<dbReference type="AlphaFoldDB" id="A0A1L6J5R3"/>
<dbReference type="InterPro" id="IPR003400">
    <property type="entry name" value="ExbD"/>
</dbReference>
<dbReference type="PANTHER" id="PTHR30558:SF12">
    <property type="entry name" value="BIOPOLYMER TRANSPORT PROTEIN EXBD"/>
    <property type="match status" value="1"/>
</dbReference>
<evidence type="ECO:0000313" key="17">
    <source>
        <dbReference type="Proteomes" id="UP000286681"/>
    </source>
</evidence>
<feature type="transmembrane region" description="Helical" evidence="13">
    <location>
        <begin position="21"/>
        <end position="40"/>
    </location>
</feature>
<evidence type="ECO:0000256" key="6">
    <source>
        <dbReference type="ARBA" id="ARBA00022475"/>
    </source>
</evidence>
<dbReference type="Proteomes" id="UP000185161">
    <property type="component" value="Chromosome"/>
</dbReference>
<keyword evidence="9 12" id="KW-0653">Protein transport</keyword>
<evidence type="ECO:0000256" key="3">
    <source>
        <dbReference type="ARBA" id="ARBA00005811"/>
    </source>
</evidence>
<dbReference type="RefSeq" id="WP_075150379.1">
    <property type="nucleotide sequence ID" value="NZ_CP018820.1"/>
</dbReference>
<dbReference type="GO" id="GO:0015031">
    <property type="term" value="P:protein transport"/>
    <property type="evidence" value="ECO:0007669"/>
    <property type="project" value="UniProtKB-KW"/>
</dbReference>
<dbReference type="Pfam" id="PF02472">
    <property type="entry name" value="ExbD"/>
    <property type="match status" value="1"/>
</dbReference>
<evidence type="ECO:0000256" key="10">
    <source>
        <dbReference type="ARBA" id="ARBA00022989"/>
    </source>
</evidence>
<organism evidence="14 16">
    <name type="scientific">Sphingomonas koreensis</name>
    <dbReference type="NCBI Taxonomy" id="93064"/>
    <lineage>
        <taxon>Bacteria</taxon>
        <taxon>Pseudomonadati</taxon>
        <taxon>Pseudomonadota</taxon>
        <taxon>Alphaproteobacteria</taxon>
        <taxon>Sphingomonadales</taxon>
        <taxon>Sphingomonadaceae</taxon>
        <taxon>Sphingomonas</taxon>
    </lineage>
</organism>
<reference evidence="16" key="2">
    <citation type="submission" date="2016-12" db="EMBL/GenBank/DDBJ databases">
        <title>Whole genome sequencing of Sphingomonas sp. ABOJV.</title>
        <authorList>
            <person name="Conlan S."/>
            <person name="Thomas P.J."/>
            <person name="Mullikin J."/>
            <person name="Palmore T.N."/>
            <person name="Frank K.M."/>
            <person name="Segre J.A."/>
        </authorList>
    </citation>
    <scope>NUCLEOTIDE SEQUENCE [LARGE SCALE GENOMIC DNA]</scope>
    <source>
        <strain evidence="16">ABOJV</strain>
    </source>
</reference>
<comment type="subcellular location">
    <subcellularLocation>
        <location evidence="2">Cell inner membrane</location>
        <topology evidence="2">Single-pass type II membrane protein</topology>
    </subcellularLocation>
    <subcellularLocation>
        <location evidence="12">Cell membrane</location>
        <topology evidence="12">Single-pass type II membrane protein</topology>
    </subcellularLocation>
</comment>
<name>A0A1L6J5R3_9SPHN</name>
<gene>
    <name evidence="14" type="ORF">BRX40_01110</name>
    <name evidence="15" type="ORF">CA257_19755</name>
</gene>
<keyword evidence="11 13" id="KW-0472">Membrane</keyword>
<comment type="function">
    <text evidence="1">Involved in the TonB-dependent energy-dependent transport of various receptor-bound substrates.</text>
</comment>
<evidence type="ECO:0000313" key="14">
    <source>
        <dbReference type="EMBL" id="APR51214.1"/>
    </source>
</evidence>
<dbReference type="STRING" id="93064.BRX40_01110"/>
<evidence type="ECO:0000313" key="15">
    <source>
        <dbReference type="EMBL" id="RSU99396.1"/>
    </source>
</evidence>
<dbReference type="KEGG" id="skr:BRX40_01110"/>
<dbReference type="GeneID" id="44131151"/>
<evidence type="ECO:0000256" key="1">
    <source>
        <dbReference type="ARBA" id="ARBA00003540"/>
    </source>
</evidence>
<evidence type="ECO:0000256" key="9">
    <source>
        <dbReference type="ARBA" id="ARBA00022927"/>
    </source>
</evidence>
<reference evidence="15 17" key="3">
    <citation type="submission" date="2018-07" db="EMBL/GenBank/DDBJ databases">
        <title>Genomic and Epidemiologic Investigation of an Indolent Hospital Outbreak.</title>
        <authorList>
            <person name="Johnson R.C."/>
            <person name="Deming C."/>
            <person name="Conlan S."/>
            <person name="Zellmer C.J."/>
            <person name="Michelin A.V."/>
            <person name="Lee-Lin S."/>
            <person name="Thomas P.J."/>
            <person name="Park M."/>
            <person name="Weingarten R.A."/>
            <person name="Less J."/>
            <person name="Dekker J.P."/>
            <person name="Frank K.M."/>
            <person name="Musser K.A."/>
            <person name="Mcquiston J.R."/>
            <person name="Henderson D.K."/>
            <person name="Lau A.F."/>
            <person name="Palmore T.N."/>
            <person name="Segre J.A."/>
        </authorList>
    </citation>
    <scope>NUCLEOTIDE SEQUENCE [LARGE SCALE GENOMIC DNA]</scope>
    <source>
        <strain evidence="15 17">SK-NIH.Env10_0317</strain>
    </source>
</reference>
<evidence type="ECO:0000313" key="16">
    <source>
        <dbReference type="Proteomes" id="UP000185161"/>
    </source>
</evidence>
<proteinExistence type="inferred from homology"/>
<evidence type="ECO:0000256" key="2">
    <source>
        <dbReference type="ARBA" id="ARBA00004249"/>
    </source>
</evidence>
<keyword evidence="5 12" id="KW-0813">Transport</keyword>
<keyword evidence="8 12" id="KW-0812">Transmembrane</keyword>
<keyword evidence="7" id="KW-0997">Cell inner membrane</keyword>
<comment type="similarity">
    <text evidence="3 12">Belongs to the ExbD/TolR family.</text>
</comment>
<evidence type="ECO:0000256" key="7">
    <source>
        <dbReference type="ARBA" id="ARBA00022519"/>
    </source>
</evidence>
<evidence type="ECO:0000256" key="8">
    <source>
        <dbReference type="ARBA" id="ARBA00022692"/>
    </source>
</evidence>
<evidence type="ECO:0000256" key="4">
    <source>
        <dbReference type="ARBA" id="ARBA00011471"/>
    </source>
</evidence>
<evidence type="ECO:0000256" key="11">
    <source>
        <dbReference type="ARBA" id="ARBA00023136"/>
    </source>
</evidence>
<sequence length="135" mass="14620">MRRSIAYREPEPISALNTTPLIDVLLVLLIMLIVTIPTAMHKLPVDLPAGPPKTPPELPHRLDIGAAGNLAWDGRPIGDAELPALLDATVAESGVLQFRADEAARYERFATVLNTVKRAGVTKLGFVGNERMAFD</sequence>
<dbReference type="Proteomes" id="UP000286681">
    <property type="component" value="Unassembled WGS sequence"/>
</dbReference>
<comment type="subunit">
    <text evidence="4">The accessory proteins ExbB and ExbD seem to form a complex with TonB.</text>
</comment>
<dbReference type="GO" id="GO:0005886">
    <property type="term" value="C:plasma membrane"/>
    <property type="evidence" value="ECO:0007669"/>
    <property type="project" value="UniProtKB-SubCell"/>
</dbReference>
<keyword evidence="10 13" id="KW-1133">Transmembrane helix</keyword>
<evidence type="ECO:0000256" key="5">
    <source>
        <dbReference type="ARBA" id="ARBA00022448"/>
    </source>
</evidence>
<dbReference type="PANTHER" id="PTHR30558">
    <property type="entry name" value="EXBD MEMBRANE COMPONENT OF PMF-DRIVEN MACROMOLECULE IMPORT SYSTEM"/>
    <property type="match status" value="1"/>
</dbReference>
<keyword evidence="6" id="KW-1003">Cell membrane</keyword>
<dbReference type="EMBL" id="CP018820">
    <property type="protein sequence ID" value="APR51214.1"/>
    <property type="molecule type" value="Genomic_DNA"/>
</dbReference>
<protein>
    <submittedName>
        <fullName evidence="15">Biopolymer transporter ExbD</fullName>
    </submittedName>
</protein>
<dbReference type="GO" id="GO:0022857">
    <property type="term" value="F:transmembrane transporter activity"/>
    <property type="evidence" value="ECO:0007669"/>
    <property type="project" value="InterPro"/>
</dbReference>
<evidence type="ECO:0000256" key="13">
    <source>
        <dbReference type="SAM" id="Phobius"/>
    </source>
</evidence>
<dbReference type="Gene3D" id="3.30.420.270">
    <property type="match status" value="1"/>
</dbReference>
<dbReference type="OrthoDB" id="7573672at2"/>
<reference evidence="14" key="1">
    <citation type="submission" date="2016-12" db="EMBL/GenBank/DDBJ databases">
        <title>Whole genome sequencing of Sphingomonas koreensis.</title>
        <authorList>
            <person name="Conlan S."/>
            <person name="Thomas P.J."/>
            <person name="Mullikin J."/>
            <person name="Palmore T.N."/>
            <person name="Frank K.M."/>
            <person name="Segre J.A."/>
        </authorList>
    </citation>
    <scope>NUCLEOTIDE SEQUENCE</scope>
    <source>
        <strain evidence="14">ABOJV</strain>
    </source>
</reference>
<dbReference type="EMBL" id="QQWO01000022">
    <property type="protein sequence ID" value="RSU99396.1"/>
    <property type="molecule type" value="Genomic_DNA"/>
</dbReference>
<accession>A0A1L6J5R3</accession>
<keyword evidence="16" id="KW-1185">Reference proteome</keyword>
<evidence type="ECO:0000256" key="12">
    <source>
        <dbReference type="RuleBase" id="RU003879"/>
    </source>
</evidence>